<dbReference type="InterPro" id="IPR001119">
    <property type="entry name" value="SLH_dom"/>
</dbReference>
<dbReference type="Proteomes" id="UP000007161">
    <property type="component" value="Chromosome"/>
</dbReference>
<dbReference type="EMBL" id="CP003257">
    <property type="protein sequence ID" value="AEX86117.1"/>
    <property type="molecule type" value="Genomic_DNA"/>
</dbReference>
<keyword evidence="1" id="KW-1133">Transmembrane helix</keyword>
<reference evidence="4" key="2">
    <citation type="submission" date="2012-01" db="EMBL/GenBank/DDBJ databases">
        <title>Complete sequence of chromosome of Marinitoga piezophila KA3.</title>
        <authorList>
            <person name="Lucas S."/>
            <person name="Han J."/>
            <person name="Lapidus A."/>
            <person name="Cheng J.-F."/>
            <person name="Goodwin L."/>
            <person name="Pitluck S."/>
            <person name="Peters L."/>
            <person name="Mikhailova N."/>
            <person name="Teshima H."/>
            <person name="Detter J.C."/>
            <person name="Han C."/>
            <person name="Tapia R."/>
            <person name="Land M."/>
            <person name="Hauser L."/>
            <person name="Kyrpides N."/>
            <person name="Ivanova N."/>
            <person name="Pagani I."/>
            <person name="Jebbar M."/>
            <person name="Vannier P."/>
            <person name="Oger P."/>
            <person name="Cario A."/>
            <person name="Bartlett D."/>
            <person name="Noll K.M."/>
            <person name="Woyke T."/>
        </authorList>
    </citation>
    <scope>NUCLEOTIDE SEQUENCE [LARGE SCALE GENOMIC DNA]</scope>
    <source>
        <strain evidence="4">DSM 14283 / JCM 11233 / KA3</strain>
    </source>
</reference>
<evidence type="ECO:0000256" key="1">
    <source>
        <dbReference type="SAM" id="Phobius"/>
    </source>
</evidence>
<keyword evidence="4" id="KW-1185">Reference proteome</keyword>
<protein>
    <submittedName>
        <fullName evidence="3">Putative S-layer protein</fullName>
    </submittedName>
</protein>
<dbReference type="PANTHER" id="PTHR43308:SF1">
    <property type="entry name" value="OUTER MEMBRANE PROTEIN ALPHA"/>
    <property type="match status" value="1"/>
</dbReference>
<dbReference type="HOGENOM" id="CLU_099803_0_0_0"/>
<dbReference type="RefSeq" id="WP_014297188.1">
    <property type="nucleotide sequence ID" value="NC_016751.1"/>
</dbReference>
<evidence type="ECO:0000313" key="3">
    <source>
        <dbReference type="EMBL" id="AEX86117.1"/>
    </source>
</evidence>
<keyword evidence="1" id="KW-0472">Membrane</keyword>
<accession>H2J5H3</accession>
<proteinExistence type="predicted"/>
<feature type="domain" description="SLH" evidence="2">
    <location>
        <begin position="16"/>
        <end position="77"/>
    </location>
</feature>
<dbReference type="PROSITE" id="PS51272">
    <property type="entry name" value="SLH"/>
    <property type="match status" value="1"/>
</dbReference>
<name>H2J5H3_MARPK</name>
<evidence type="ECO:0000259" key="2">
    <source>
        <dbReference type="PROSITE" id="PS51272"/>
    </source>
</evidence>
<organism evidence="3 4">
    <name type="scientific">Marinitoga piezophila (strain DSM 14283 / JCM 11233 / KA3)</name>
    <dbReference type="NCBI Taxonomy" id="443254"/>
    <lineage>
        <taxon>Bacteria</taxon>
        <taxon>Thermotogati</taxon>
        <taxon>Thermotogota</taxon>
        <taxon>Thermotogae</taxon>
        <taxon>Petrotogales</taxon>
        <taxon>Petrotogaceae</taxon>
        <taxon>Marinitoga</taxon>
    </lineage>
</organism>
<dbReference type="STRING" id="443254.Marpi_1731"/>
<dbReference type="Pfam" id="PF00395">
    <property type="entry name" value="SLH"/>
    <property type="match status" value="1"/>
</dbReference>
<feature type="transmembrane region" description="Helical" evidence="1">
    <location>
        <begin position="268"/>
        <end position="286"/>
    </location>
</feature>
<gene>
    <name evidence="3" type="ordered locus">Marpi_1731</name>
</gene>
<dbReference type="eggNOG" id="COG1196">
    <property type="taxonomic scope" value="Bacteria"/>
</dbReference>
<keyword evidence="1" id="KW-0812">Transmembrane</keyword>
<dbReference type="OrthoDB" id="41570at2"/>
<dbReference type="InterPro" id="IPR051465">
    <property type="entry name" value="Cell_Envelope_Struct_Comp"/>
</dbReference>
<sequence>MRKALLVMALVLFGIYSFAFVDVPEDHWAYEYVMDLANRGILPMEDNFNPDVVLTKAEVAELLSDTLTYIENDPVLAKAEDIKRVETVMGLLNKKLDDALSVKSDVSKLKGETSRKLLETKYMVLDLGDRVTSLENALSKNTDDVSVNTENIDGLWEELETLQSDLDYVSGENVKAHEELKALIAKKADVEKVKELSEELNKVSTKLETITKVAYRAFNNADMVVEDMLDLSDSVDSLNTKVSTIEGNVNANTEKINAVEEKANSANTMAMVGIGAAVLAAVLAFVF</sequence>
<reference evidence="3 4" key="1">
    <citation type="journal article" date="2012" name="J. Bacteriol.">
        <title>Complete Genome Sequence of the Thermophilic, Piezophilic, Heterotrophic Bacterium Marinitoga piezophila KA3.</title>
        <authorList>
            <person name="Lucas S."/>
            <person name="Han J."/>
            <person name="Lapidus A."/>
            <person name="Cheng J.F."/>
            <person name="Goodwin L.A."/>
            <person name="Pitluck S."/>
            <person name="Peters L."/>
            <person name="Mikhailova N."/>
            <person name="Teshima H."/>
            <person name="Detter J.C."/>
            <person name="Han C."/>
            <person name="Tapia R."/>
            <person name="Land M."/>
            <person name="Hauser L."/>
            <person name="Kyrpides N.C."/>
            <person name="Ivanova N."/>
            <person name="Pagani I."/>
            <person name="Vannier P."/>
            <person name="Oger P."/>
            <person name="Bartlett D.H."/>
            <person name="Noll K.M."/>
            <person name="Woyke T."/>
            <person name="Jebbar M."/>
        </authorList>
    </citation>
    <scope>NUCLEOTIDE SEQUENCE [LARGE SCALE GENOMIC DNA]</scope>
    <source>
        <strain evidence="4">DSM 14283 / JCM 11233 / KA3</strain>
    </source>
</reference>
<dbReference type="AlphaFoldDB" id="H2J5H3"/>
<evidence type="ECO:0000313" key="4">
    <source>
        <dbReference type="Proteomes" id="UP000007161"/>
    </source>
</evidence>
<dbReference type="KEGG" id="mpz:Marpi_1731"/>
<dbReference type="PANTHER" id="PTHR43308">
    <property type="entry name" value="OUTER MEMBRANE PROTEIN ALPHA-RELATED"/>
    <property type="match status" value="1"/>
</dbReference>